<organism evidence="1 2">
    <name type="scientific">Aspergillus japonicus CBS 114.51</name>
    <dbReference type="NCBI Taxonomy" id="1448312"/>
    <lineage>
        <taxon>Eukaryota</taxon>
        <taxon>Fungi</taxon>
        <taxon>Dikarya</taxon>
        <taxon>Ascomycota</taxon>
        <taxon>Pezizomycotina</taxon>
        <taxon>Eurotiomycetes</taxon>
        <taxon>Eurotiomycetidae</taxon>
        <taxon>Eurotiales</taxon>
        <taxon>Aspergillaceae</taxon>
        <taxon>Aspergillus</taxon>
        <taxon>Aspergillus subgen. Circumdati</taxon>
    </lineage>
</organism>
<gene>
    <name evidence="1" type="ORF">BO86DRAFT_51455</name>
</gene>
<dbReference type="RefSeq" id="XP_025529337.1">
    <property type="nucleotide sequence ID" value="XM_025677434.1"/>
</dbReference>
<keyword evidence="2" id="KW-1185">Reference proteome</keyword>
<accession>A0A8T8X5L2</accession>
<evidence type="ECO:0000313" key="2">
    <source>
        <dbReference type="Proteomes" id="UP000249497"/>
    </source>
</evidence>
<protein>
    <submittedName>
        <fullName evidence="1">Uncharacterized protein</fullName>
    </submittedName>
</protein>
<dbReference type="AlphaFoldDB" id="A0A8T8X5L2"/>
<dbReference type="Proteomes" id="UP000249497">
    <property type="component" value="Unassembled WGS sequence"/>
</dbReference>
<sequence>MCPSIGPRLGLSNWGLARDKETRKVAECSIVVGSCQPVESPQWHQCRPWDSLNSEYELVTKRCCFILQGDYLQAYAKKNRRMCSEPKKKTVGSRLISLRDLT</sequence>
<dbReference type="GeneID" id="37181127"/>
<name>A0A8T8X5L2_ASPJA</name>
<dbReference type="EMBL" id="KZ824783">
    <property type="protein sequence ID" value="RAH83443.1"/>
    <property type="molecule type" value="Genomic_DNA"/>
</dbReference>
<evidence type="ECO:0000313" key="1">
    <source>
        <dbReference type="EMBL" id="RAH83443.1"/>
    </source>
</evidence>
<proteinExistence type="predicted"/>
<reference evidence="1 2" key="1">
    <citation type="submission" date="2018-02" db="EMBL/GenBank/DDBJ databases">
        <title>The genomes of Aspergillus section Nigri reveals drivers in fungal speciation.</title>
        <authorList>
            <consortium name="DOE Joint Genome Institute"/>
            <person name="Vesth T.C."/>
            <person name="Nybo J."/>
            <person name="Theobald S."/>
            <person name="Brandl J."/>
            <person name="Frisvad J.C."/>
            <person name="Nielsen K.F."/>
            <person name="Lyhne E.K."/>
            <person name="Kogle M.E."/>
            <person name="Kuo A."/>
            <person name="Riley R."/>
            <person name="Clum A."/>
            <person name="Nolan M."/>
            <person name="Lipzen A."/>
            <person name="Salamov A."/>
            <person name="Henrissat B."/>
            <person name="Wiebenga A."/>
            <person name="De vries R.P."/>
            <person name="Grigoriev I.V."/>
            <person name="Mortensen U.H."/>
            <person name="Andersen M.R."/>
            <person name="Baker S.E."/>
        </authorList>
    </citation>
    <scope>NUCLEOTIDE SEQUENCE [LARGE SCALE GENOMIC DNA]</scope>
    <source>
        <strain evidence="1 2">CBS 114.51</strain>
    </source>
</reference>